<feature type="region of interest" description="Disordered" evidence="1">
    <location>
        <begin position="167"/>
        <end position="204"/>
    </location>
</feature>
<keyword evidence="3" id="KW-1185">Reference proteome</keyword>
<evidence type="ECO:0000313" key="2">
    <source>
        <dbReference type="EMBL" id="MCC9627616.1"/>
    </source>
</evidence>
<sequence>MIELALSIHDLPNRDYEKTVALRAKAAQHFGSILAEYQTEAAKHNLDETQQWFVKTRFPHLIDEAQHNPLGLGTCYGILLTETETSELKRLLTATLTPVEHKNMFQLGGDMNKNGFFLQGDAFNKVWFHIIHCEQSRLMAKTRTVLPSDQLGRLYQIFNDKKNAAEEAESAARRKQFLEQVERETPESDPVERKRQTQLKERQR</sequence>
<organism evidence="2 3">
    <name type="scientific">Blastopirellula sediminis</name>
    <dbReference type="NCBI Taxonomy" id="2894196"/>
    <lineage>
        <taxon>Bacteria</taxon>
        <taxon>Pseudomonadati</taxon>
        <taxon>Planctomycetota</taxon>
        <taxon>Planctomycetia</taxon>
        <taxon>Pirellulales</taxon>
        <taxon>Pirellulaceae</taxon>
        <taxon>Blastopirellula</taxon>
    </lineage>
</organism>
<name>A0A9X1MJE5_9BACT</name>
<evidence type="ECO:0000313" key="3">
    <source>
        <dbReference type="Proteomes" id="UP001139103"/>
    </source>
</evidence>
<evidence type="ECO:0000256" key="1">
    <source>
        <dbReference type="SAM" id="MobiDB-lite"/>
    </source>
</evidence>
<dbReference type="AlphaFoldDB" id="A0A9X1MJE5"/>
<comment type="caution">
    <text evidence="2">The sequence shown here is derived from an EMBL/GenBank/DDBJ whole genome shotgun (WGS) entry which is preliminary data.</text>
</comment>
<protein>
    <submittedName>
        <fullName evidence="2">Uncharacterized protein</fullName>
    </submittedName>
</protein>
<gene>
    <name evidence="2" type="ORF">LOC68_04365</name>
</gene>
<accession>A0A9X1MJE5</accession>
<dbReference type="Proteomes" id="UP001139103">
    <property type="component" value="Unassembled WGS sequence"/>
</dbReference>
<reference evidence="2" key="1">
    <citation type="submission" date="2021-11" db="EMBL/GenBank/DDBJ databases">
        <title>Genome sequence.</title>
        <authorList>
            <person name="Sun Q."/>
        </authorList>
    </citation>
    <scope>NUCLEOTIDE SEQUENCE</scope>
    <source>
        <strain evidence="2">JC732</strain>
    </source>
</reference>
<proteinExistence type="predicted"/>
<dbReference type="EMBL" id="JAJKFT010000004">
    <property type="protein sequence ID" value="MCC9627616.1"/>
    <property type="molecule type" value="Genomic_DNA"/>
</dbReference>